<evidence type="ECO:0000313" key="4">
    <source>
        <dbReference type="EMBL" id="CAL4183964.1"/>
    </source>
</evidence>
<name>A0AAV2SEZ1_MEGNR</name>
<dbReference type="Proteomes" id="UP001497623">
    <property type="component" value="Unassembled WGS sequence"/>
</dbReference>
<proteinExistence type="predicted"/>
<evidence type="ECO:0000256" key="1">
    <source>
        <dbReference type="ARBA" id="ARBA00022737"/>
    </source>
</evidence>
<evidence type="ECO:0000313" key="5">
    <source>
        <dbReference type="EMBL" id="CAL4183966.1"/>
    </source>
</evidence>
<feature type="domain" description="EF-hand" evidence="3">
    <location>
        <begin position="55"/>
        <end position="90"/>
    </location>
</feature>
<keyword evidence="2" id="KW-0106">Calcium</keyword>
<accession>A0AAV2SEZ1</accession>
<sequence>AVRPPPEVTLFLLRQVVVVVRRLARHITAEMGKGSRSSKKGAAPGSSAFACFDEMQVQEYMDGFKVMDRDKDGILGMDDLRHIFEEIGRIVQDAELEEMLGEADPPMNPTNFITMFANKMEGEVDPDAAIEKAFKAFECKEVGTIESDGFRTALMAFGDKFTAKEVDEAFDEMEIDDNGLIDIDCLLELFISAKDDD</sequence>
<feature type="non-terminal residue" evidence="5">
    <location>
        <position position="1"/>
    </location>
</feature>
<dbReference type="InterPro" id="IPR018247">
    <property type="entry name" value="EF_Hand_1_Ca_BS"/>
</dbReference>
<keyword evidence="6" id="KW-1185">Reference proteome</keyword>
<dbReference type="GO" id="GO:0005509">
    <property type="term" value="F:calcium ion binding"/>
    <property type="evidence" value="ECO:0007669"/>
    <property type="project" value="InterPro"/>
</dbReference>
<dbReference type="FunFam" id="1.10.238.10:FF:000178">
    <property type="entry name" value="Calmodulin-2 A"/>
    <property type="match status" value="1"/>
</dbReference>
<evidence type="ECO:0000313" key="6">
    <source>
        <dbReference type="Proteomes" id="UP001497623"/>
    </source>
</evidence>
<dbReference type="InterPro" id="IPR011992">
    <property type="entry name" value="EF-hand-dom_pair"/>
</dbReference>
<organism evidence="5 6">
    <name type="scientific">Meganyctiphanes norvegica</name>
    <name type="common">Northern krill</name>
    <name type="synonym">Thysanopoda norvegica</name>
    <dbReference type="NCBI Taxonomy" id="48144"/>
    <lineage>
        <taxon>Eukaryota</taxon>
        <taxon>Metazoa</taxon>
        <taxon>Ecdysozoa</taxon>
        <taxon>Arthropoda</taxon>
        <taxon>Crustacea</taxon>
        <taxon>Multicrustacea</taxon>
        <taxon>Malacostraca</taxon>
        <taxon>Eumalacostraca</taxon>
        <taxon>Eucarida</taxon>
        <taxon>Euphausiacea</taxon>
        <taxon>Euphausiidae</taxon>
        <taxon>Meganyctiphanes</taxon>
    </lineage>
</organism>
<feature type="non-terminal residue" evidence="5">
    <location>
        <position position="197"/>
    </location>
</feature>
<dbReference type="EMBL" id="CAXKWB010061148">
    <property type="protein sequence ID" value="CAL4183966.1"/>
    <property type="molecule type" value="Genomic_DNA"/>
</dbReference>
<dbReference type="InterPro" id="IPR002048">
    <property type="entry name" value="EF_hand_dom"/>
</dbReference>
<dbReference type="PROSITE" id="PS00018">
    <property type="entry name" value="EF_HAND_1"/>
    <property type="match status" value="1"/>
</dbReference>
<dbReference type="PROSITE" id="PS50222">
    <property type="entry name" value="EF_HAND_2"/>
    <property type="match status" value="1"/>
</dbReference>
<keyword evidence="1" id="KW-0677">Repeat</keyword>
<protein>
    <recommendedName>
        <fullName evidence="3">EF-hand domain-containing protein</fullName>
    </recommendedName>
</protein>
<dbReference type="PANTHER" id="PTHR23049">
    <property type="entry name" value="MYOSIN REGULATORY LIGHT CHAIN 2"/>
    <property type="match status" value="1"/>
</dbReference>
<dbReference type="EMBL" id="CAXKWB010061148">
    <property type="protein sequence ID" value="CAL4183964.1"/>
    <property type="molecule type" value="Genomic_DNA"/>
</dbReference>
<evidence type="ECO:0000256" key="2">
    <source>
        <dbReference type="ARBA" id="ARBA00022837"/>
    </source>
</evidence>
<dbReference type="SUPFAM" id="SSF47473">
    <property type="entry name" value="EF-hand"/>
    <property type="match status" value="1"/>
</dbReference>
<gene>
    <name evidence="4" type="ORF">MNOR_LOCUS35745</name>
    <name evidence="5" type="ORF">MNOR_LOCUS35746</name>
</gene>
<dbReference type="InterPro" id="IPR050403">
    <property type="entry name" value="Myosin_RLC"/>
</dbReference>
<dbReference type="Gene3D" id="1.10.238.10">
    <property type="entry name" value="EF-hand"/>
    <property type="match status" value="2"/>
</dbReference>
<evidence type="ECO:0000259" key="3">
    <source>
        <dbReference type="PROSITE" id="PS50222"/>
    </source>
</evidence>
<comment type="caution">
    <text evidence="5">The sequence shown here is derived from an EMBL/GenBank/DDBJ whole genome shotgun (WGS) entry which is preliminary data.</text>
</comment>
<dbReference type="AlphaFoldDB" id="A0AAV2SEZ1"/>
<dbReference type="GO" id="GO:0043226">
    <property type="term" value="C:organelle"/>
    <property type="evidence" value="ECO:0007669"/>
    <property type="project" value="UniProtKB-ARBA"/>
</dbReference>
<reference evidence="5 6" key="1">
    <citation type="submission" date="2024-05" db="EMBL/GenBank/DDBJ databases">
        <authorList>
            <person name="Wallberg A."/>
        </authorList>
    </citation>
    <scope>NUCLEOTIDE SEQUENCE [LARGE SCALE GENOMIC DNA]</scope>
</reference>